<accession>D1CB75</accession>
<keyword evidence="9" id="KW-1185">Reference proteome</keyword>
<dbReference type="Pfam" id="PF00196">
    <property type="entry name" value="GerE"/>
    <property type="match status" value="1"/>
</dbReference>
<evidence type="ECO:0000256" key="2">
    <source>
        <dbReference type="ARBA" id="ARBA00023015"/>
    </source>
</evidence>
<sequence>MSRTKVMLFDTHTLFRQCLRNMLMMEDFDVVEELDDINMLVERVIAVRPDLLLMDVSEARLRSTSIIESISSKAPEVRIVVLAEDKDILLVFDALRVGARGYITKEVDYARFIYVLRRVIHGEITFTPDLARKLVSELTTRYSSKNEPFALLTSREREILSLLVHGVSSTRDLAEKLGVTEHTVKFHFRNILSKLHLKNRAQVAAYAARYNAVAETDNEFVGLVS</sequence>
<dbReference type="STRING" id="525904.Tter_1125"/>
<dbReference type="KEGG" id="ttr:Tter_1125"/>
<dbReference type="CDD" id="cd17535">
    <property type="entry name" value="REC_NarL-like"/>
    <property type="match status" value="1"/>
</dbReference>
<dbReference type="InterPro" id="IPR001789">
    <property type="entry name" value="Sig_transdc_resp-reg_receiver"/>
</dbReference>
<evidence type="ECO:0000256" key="5">
    <source>
        <dbReference type="PROSITE-ProRule" id="PRU00169"/>
    </source>
</evidence>
<evidence type="ECO:0000259" key="6">
    <source>
        <dbReference type="PROSITE" id="PS50043"/>
    </source>
</evidence>
<dbReference type="GO" id="GO:0003677">
    <property type="term" value="F:DNA binding"/>
    <property type="evidence" value="ECO:0007669"/>
    <property type="project" value="UniProtKB-KW"/>
</dbReference>
<dbReference type="SMART" id="SM00448">
    <property type="entry name" value="REC"/>
    <property type="match status" value="1"/>
</dbReference>
<proteinExistence type="predicted"/>
<dbReference type="GO" id="GO:0006355">
    <property type="term" value="P:regulation of DNA-templated transcription"/>
    <property type="evidence" value="ECO:0007669"/>
    <property type="project" value="InterPro"/>
</dbReference>
<keyword evidence="2" id="KW-0805">Transcription regulation</keyword>
<evidence type="ECO:0000256" key="1">
    <source>
        <dbReference type="ARBA" id="ARBA00022553"/>
    </source>
</evidence>
<dbReference type="PROSITE" id="PS50110">
    <property type="entry name" value="RESPONSE_REGULATORY"/>
    <property type="match status" value="1"/>
</dbReference>
<feature type="modified residue" description="4-aspartylphosphate" evidence="5">
    <location>
        <position position="55"/>
    </location>
</feature>
<organism evidence="8 9">
    <name type="scientific">Thermobaculum terrenum (strain ATCC BAA-798 / CCMEE 7001 / YNP1)</name>
    <dbReference type="NCBI Taxonomy" id="525904"/>
    <lineage>
        <taxon>Bacteria</taxon>
        <taxon>Bacillati</taxon>
        <taxon>Chloroflexota</taxon>
        <taxon>Chloroflexia</taxon>
        <taxon>Candidatus Thermobaculales</taxon>
        <taxon>Candidatus Thermobaculaceae</taxon>
        <taxon>Thermobaculum</taxon>
    </lineage>
</organism>
<dbReference type="SUPFAM" id="SSF46894">
    <property type="entry name" value="C-terminal effector domain of the bipartite response regulators"/>
    <property type="match status" value="1"/>
</dbReference>
<dbReference type="PRINTS" id="PR00038">
    <property type="entry name" value="HTHLUXR"/>
</dbReference>
<keyword evidence="4" id="KW-0804">Transcription</keyword>
<evidence type="ECO:0000256" key="4">
    <source>
        <dbReference type="ARBA" id="ARBA00023163"/>
    </source>
</evidence>
<dbReference type="SUPFAM" id="SSF52172">
    <property type="entry name" value="CheY-like"/>
    <property type="match status" value="1"/>
</dbReference>
<dbReference type="GO" id="GO:0000160">
    <property type="term" value="P:phosphorelay signal transduction system"/>
    <property type="evidence" value="ECO:0007669"/>
    <property type="project" value="InterPro"/>
</dbReference>
<evidence type="ECO:0000313" key="9">
    <source>
        <dbReference type="Proteomes" id="UP000000323"/>
    </source>
</evidence>
<feature type="domain" description="HTH luxR-type" evidence="6">
    <location>
        <begin position="145"/>
        <end position="211"/>
    </location>
</feature>
<gene>
    <name evidence="8" type="ordered locus">Tter_1125</name>
</gene>
<dbReference type="RefSeq" id="WP_012875075.1">
    <property type="nucleotide sequence ID" value="NC_013525.1"/>
</dbReference>
<dbReference type="Gene3D" id="3.40.50.2300">
    <property type="match status" value="1"/>
</dbReference>
<protein>
    <submittedName>
        <fullName evidence="8">Two component transcriptional regulator, LuxR family</fullName>
    </submittedName>
</protein>
<dbReference type="PANTHER" id="PTHR44688:SF16">
    <property type="entry name" value="DNA-BINDING TRANSCRIPTIONAL ACTIVATOR DEVR_DOSR"/>
    <property type="match status" value="1"/>
</dbReference>
<reference evidence="9" key="1">
    <citation type="journal article" date="2010" name="Stand. Genomic Sci.">
        <title>Complete genome sequence of 'Thermobaculum terrenum' type strain (YNP1).</title>
        <authorList>
            <person name="Kiss H."/>
            <person name="Cleland D."/>
            <person name="Lapidus A."/>
            <person name="Lucas S."/>
            <person name="Glavina Del Rio T."/>
            <person name="Nolan M."/>
            <person name="Tice H."/>
            <person name="Han C."/>
            <person name="Goodwin L."/>
            <person name="Pitluck S."/>
            <person name="Liolios K."/>
            <person name="Ivanova N."/>
            <person name="Mavromatis K."/>
            <person name="Ovchinnikova G."/>
            <person name="Pati A."/>
            <person name="Chen A."/>
            <person name="Palaniappan K."/>
            <person name="Land M."/>
            <person name="Hauser L."/>
            <person name="Chang Y."/>
            <person name="Jeffries C."/>
            <person name="Lu M."/>
            <person name="Brettin T."/>
            <person name="Detter J."/>
            <person name="Goker M."/>
            <person name="Tindall B."/>
            <person name="Beck B."/>
            <person name="McDermott T."/>
            <person name="Woyke T."/>
            <person name="Bristow J."/>
            <person name="Eisen J."/>
            <person name="Markowitz V."/>
            <person name="Hugenholtz P."/>
            <person name="Kyrpides N."/>
            <person name="Klenk H."/>
            <person name="Cheng J."/>
        </authorList>
    </citation>
    <scope>NUCLEOTIDE SEQUENCE [LARGE SCALE GENOMIC DNA]</scope>
    <source>
        <strain evidence="9">ATCC BAA-798 / YNP1</strain>
    </source>
</reference>
<dbReference type="InterPro" id="IPR058245">
    <property type="entry name" value="NreC/VraR/RcsB-like_REC"/>
</dbReference>
<evidence type="ECO:0000259" key="7">
    <source>
        <dbReference type="PROSITE" id="PS50110"/>
    </source>
</evidence>
<dbReference type="PROSITE" id="PS50043">
    <property type="entry name" value="HTH_LUXR_2"/>
    <property type="match status" value="1"/>
</dbReference>
<dbReference type="HOGENOM" id="CLU_000445_90_10_0"/>
<dbReference type="AlphaFoldDB" id="D1CB75"/>
<dbReference type="Proteomes" id="UP000000323">
    <property type="component" value="Chromosome 1"/>
</dbReference>
<keyword evidence="1 5" id="KW-0597">Phosphoprotein</keyword>
<dbReference type="PANTHER" id="PTHR44688">
    <property type="entry name" value="DNA-BINDING TRANSCRIPTIONAL ACTIVATOR DEVR_DOSR"/>
    <property type="match status" value="1"/>
</dbReference>
<dbReference type="InterPro" id="IPR011006">
    <property type="entry name" value="CheY-like_superfamily"/>
</dbReference>
<feature type="domain" description="Response regulatory" evidence="7">
    <location>
        <begin position="5"/>
        <end position="120"/>
    </location>
</feature>
<evidence type="ECO:0000313" key="8">
    <source>
        <dbReference type="EMBL" id="ACZ42040.1"/>
    </source>
</evidence>
<evidence type="ECO:0000256" key="3">
    <source>
        <dbReference type="ARBA" id="ARBA00023125"/>
    </source>
</evidence>
<dbReference type="Pfam" id="PF00072">
    <property type="entry name" value="Response_reg"/>
    <property type="match status" value="1"/>
</dbReference>
<name>D1CB75_THET1</name>
<dbReference type="InterPro" id="IPR000792">
    <property type="entry name" value="Tscrpt_reg_LuxR_C"/>
</dbReference>
<dbReference type="eggNOG" id="COG2197">
    <property type="taxonomic scope" value="Bacteria"/>
</dbReference>
<keyword evidence="3" id="KW-0238">DNA-binding</keyword>
<dbReference type="InterPro" id="IPR016032">
    <property type="entry name" value="Sig_transdc_resp-reg_C-effctor"/>
</dbReference>
<dbReference type="SMART" id="SM00421">
    <property type="entry name" value="HTH_LUXR"/>
    <property type="match status" value="1"/>
</dbReference>
<dbReference type="CDD" id="cd06170">
    <property type="entry name" value="LuxR_C_like"/>
    <property type="match status" value="1"/>
</dbReference>
<dbReference type="EMBL" id="CP001825">
    <property type="protein sequence ID" value="ACZ42040.1"/>
    <property type="molecule type" value="Genomic_DNA"/>
</dbReference>